<dbReference type="Gene3D" id="6.10.250.660">
    <property type="match status" value="1"/>
</dbReference>
<keyword evidence="4" id="KW-0132">Cell division</keyword>
<gene>
    <name evidence="8" type="ORF">HMPREF9003_0161</name>
</gene>
<organism evidence="8 9">
    <name type="scientific">Bifidobacterium dentium JCVIHMP022</name>
    <dbReference type="NCBI Taxonomy" id="553191"/>
    <lineage>
        <taxon>Bacteria</taxon>
        <taxon>Bacillati</taxon>
        <taxon>Actinomycetota</taxon>
        <taxon>Actinomycetes</taxon>
        <taxon>Bifidobacteriales</taxon>
        <taxon>Bifidobacteriaceae</taxon>
        <taxon>Bifidobacterium</taxon>
    </lineage>
</organism>
<dbReference type="RefSeq" id="WP_003842293.1">
    <property type="nucleotide sequence ID" value="NZ_AEHJ01000011.1"/>
</dbReference>
<dbReference type="InterPro" id="IPR019933">
    <property type="entry name" value="DivIVA_domain"/>
</dbReference>
<dbReference type="InterPro" id="IPR007793">
    <property type="entry name" value="DivIVA_fam"/>
</dbReference>
<dbReference type="GO" id="GO:0005737">
    <property type="term" value="C:cytoplasm"/>
    <property type="evidence" value="ECO:0007669"/>
    <property type="project" value="UniProtKB-SubCell"/>
</dbReference>
<evidence type="ECO:0000256" key="1">
    <source>
        <dbReference type="ARBA" id="ARBA00004496"/>
    </source>
</evidence>
<dbReference type="Pfam" id="PF05103">
    <property type="entry name" value="DivIVA"/>
    <property type="match status" value="1"/>
</dbReference>
<dbReference type="AlphaFoldDB" id="A0AB72Z1U9"/>
<name>A0AB72Z1U9_9BIFI</name>
<keyword evidence="5" id="KW-0175">Coiled coil</keyword>
<keyword evidence="6" id="KW-0131">Cell cycle</keyword>
<comment type="subcellular location">
    <subcellularLocation>
        <location evidence="1">Cytoplasm</location>
    </subcellularLocation>
</comment>
<sequence length="90" mass="10480">MSGLLKRLLVTPIEVNEAEFTSIMLIHEWYRASEVDELLDAVVETMWKFLNTNRELSRENTELKRALRKLATAYPDLDQTADDIPKENTQ</sequence>
<dbReference type="NCBIfam" id="TIGR03544">
    <property type="entry name" value="DivI1A_domain"/>
    <property type="match status" value="1"/>
</dbReference>
<keyword evidence="3" id="KW-0963">Cytoplasm</keyword>
<protein>
    <recommendedName>
        <fullName evidence="2">Cell wall synthesis protein Wag31</fullName>
    </recommendedName>
    <alternativeName>
        <fullName evidence="7">Antigen 84</fullName>
    </alternativeName>
</protein>
<proteinExistence type="predicted"/>
<evidence type="ECO:0000256" key="6">
    <source>
        <dbReference type="ARBA" id="ARBA00023306"/>
    </source>
</evidence>
<dbReference type="GO" id="GO:0051301">
    <property type="term" value="P:cell division"/>
    <property type="evidence" value="ECO:0007669"/>
    <property type="project" value="UniProtKB-KW"/>
</dbReference>
<comment type="caution">
    <text evidence="8">The sequence shown here is derived from an EMBL/GenBank/DDBJ whole genome shotgun (WGS) entry which is preliminary data.</text>
</comment>
<evidence type="ECO:0000256" key="7">
    <source>
        <dbReference type="ARBA" id="ARBA00031737"/>
    </source>
</evidence>
<evidence type="ECO:0000256" key="3">
    <source>
        <dbReference type="ARBA" id="ARBA00022490"/>
    </source>
</evidence>
<evidence type="ECO:0000256" key="2">
    <source>
        <dbReference type="ARBA" id="ARBA00018787"/>
    </source>
</evidence>
<dbReference type="EMBL" id="AEHJ01000011">
    <property type="protein sequence ID" value="EFO78155.1"/>
    <property type="molecule type" value="Genomic_DNA"/>
</dbReference>
<evidence type="ECO:0000256" key="4">
    <source>
        <dbReference type="ARBA" id="ARBA00022618"/>
    </source>
</evidence>
<evidence type="ECO:0000313" key="9">
    <source>
        <dbReference type="Proteomes" id="UP000003457"/>
    </source>
</evidence>
<accession>A0AB72Z1U9</accession>
<reference evidence="8 9" key="1">
    <citation type="submission" date="2010-10" db="EMBL/GenBank/DDBJ databases">
        <authorList>
            <person name="Durkin A.S."/>
            <person name="Madupu R."/>
            <person name="Torralba M."/>
            <person name="Gillis M."/>
            <person name="Methe B."/>
            <person name="Sutton G."/>
            <person name="Nelson K.E."/>
        </authorList>
    </citation>
    <scope>NUCLEOTIDE SEQUENCE [LARGE SCALE GENOMIC DNA]</scope>
    <source>
        <strain evidence="8 9">JCVIHMP022</strain>
    </source>
</reference>
<evidence type="ECO:0000256" key="5">
    <source>
        <dbReference type="ARBA" id="ARBA00023054"/>
    </source>
</evidence>
<dbReference type="Proteomes" id="UP000003457">
    <property type="component" value="Unassembled WGS sequence"/>
</dbReference>
<evidence type="ECO:0000313" key="8">
    <source>
        <dbReference type="EMBL" id="EFO78155.1"/>
    </source>
</evidence>